<dbReference type="PANTHER" id="PTHR38116:SF1">
    <property type="entry name" value="BZIP DOMAIN-CONTAINING PROTEIN"/>
    <property type="match status" value="1"/>
</dbReference>
<keyword evidence="2" id="KW-1185">Reference proteome</keyword>
<sequence length="192" mass="22229">MVVSFSRNCYCMPQQSTAYTLVMTEKGFTHPAARRRVQNRLNQRAYREYPAHHDFITCRLSRMQHQQCTFAPANRAVMSYIRGVPETDHFLKMSKYGMTVEWVCEDNTVSIFSLFRPHLSEDSIPQSSRPTLLQRAVPHHPWLDILPFPPMRDNLVRAGNSLDDDELCLDLTAFWDTRSSNAPTLRGEKPLV</sequence>
<dbReference type="Proteomes" id="UP001610446">
    <property type="component" value="Unassembled WGS sequence"/>
</dbReference>
<organism evidence="1 2">
    <name type="scientific">Aspergillus pseudoustus</name>
    <dbReference type="NCBI Taxonomy" id="1810923"/>
    <lineage>
        <taxon>Eukaryota</taxon>
        <taxon>Fungi</taxon>
        <taxon>Dikarya</taxon>
        <taxon>Ascomycota</taxon>
        <taxon>Pezizomycotina</taxon>
        <taxon>Eurotiomycetes</taxon>
        <taxon>Eurotiomycetidae</taxon>
        <taxon>Eurotiales</taxon>
        <taxon>Aspergillaceae</taxon>
        <taxon>Aspergillus</taxon>
        <taxon>Aspergillus subgen. Nidulantes</taxon>
    </lineage>
</organism>
<reference evidence="1 2" key="1">
    <citation type="submission" date="2024-07" db="EMBL/GenBank/DDBJ databases">
        <title>Section-level genome sequencing and comparative genomics of Aspergillus sections Usti and Cavernicolus.</title>
        <authorList>
            <consortium name="Lawrence Berkeley National Laboratory"/>
            <person name="Nybo J.L."/>
            <person name="Vesth T.C."/>
            <person name="Theobald S."/>
            <person name="Frisvad J.C."/>
            <person name="Larsen T.O."/>
            <person name="Kjaerboelling I."/>
            <person name="Rothschild-Mancinelli K."/>
            <person name="Lyhne E.K."/>
            <person name="Kogle M.E."/>
            <person name="Barry K."/>
            <person name="Clum A."/>
            <person name="Na H."/>
            <person name="Ledsgaard L."/>
            <person name="Lin J."/>
            <person name="Lipzen A."/>
            <person name="Kuo A."/>
            <person name="Riley R."/>
            <person name="Mondo S."/>
            <person name="Labutti K."/>
            <person name="Haridas S."/>
            <person name="Pangalinan J."/>
            <person name="Salamov A.A."/>
            <person name="Simmons B.A."/>
            <person name="Magnuson J.K."/>
            <person name="Chen J."/>
            <person name="Drula E."/>
            <person name="Henrissat B."/>
            <person name="Wiebenga A."/>
            <person name="Lubbers R.J."/>
            <person name="Gomes A.C."/>
            <person name="Makela M.R."/>
            <person name="Stajich J."/>
            <person name="Grigoriev I.V."/>
            <person name="Mortensen U.H."/>
            <person name="De Vries R.P."/>
            <person name="Baker S.E."/>
            <person name="Andersen M.R."/>
        </authorList>
    </citation>
    <scope>NUCLEOTIDE SEQUENCE [LARGE SCALE GENOMIC DNA]</scope>
    <source>
        <strain evidence="1 2">CBS 123904</strain>
    </source>
</reference>
<dbReference type="InterPro" id="IPR021833">
    <property type="entry name" value="DUF3425"/>
</dbReference>
<accession>A0ABR4JA00</accession>
<dbReference type="CDD" id="cd14688">
    <property type="entry name" value="bZIP_YAP"/>
    <property type="match status" value="1"/>
</dbReference>
<dbReference type="EMBL" id="JBFXLU010000170">
    <property type="protein sequence ID" value="KAL2836872.1"/>
    <property type="molecule type" value="Genomic_DNA"/>
</dbReference>
<protein>
    <submittedName>
        <fullName evidence="1">Uncharacterized protein</fullName>
    </submittedName>
</protein>
<comment type="caution">
    <text evidence="1">The sequence shown here is derived from an EMBL/GenBank/DDBJ whole genome shotgun (WGS) entry which is preliminary data.</text>
</comment>
<dbReference type="PANTHER" id="PTHR38116">
    <property type="entry name" value="CHROMOSOME 7, WHOLE GENOME SHOTGUN SEQUENCE"/>
    <property type="match status" value="1"/>
</dbReference>
<name>A0ABR4JA00_9EURO</name>
<dbReference type="Pfam" id="PF11905">
    <property type="entry name" value="DUF3425"/>
    <property type="match status" value="1"/>
</dbReference>
<proteinExistence type="predicted"/>
<gene>
    <name evidence="1" type="ORF">BJY01DRAFT_238087</name>
</gene>
<evidence type="ECO:0000313" key="2">
    <source>
        <dbReference type="Proteomes" id="UP001610446"/>
    </source>
</evidence>
<evidence type="ECO:0000313" key="1">
    <source>
        <dbReference type="EMBL" id="KAL2836872.1"/>
    </source>
</evidence>